<dbReference type="InterPro" id="IPR001173">
    <property type="entry name" value="Glyco_trans_2-like"/>
</dbReference>
<evidence type="ECO:0000259" key="2">
    <source>
        <dbReference type="Pfam" id="PF00535"/>
    </source>
</evidence>
<evidence type="ECO:0000313" key="4">
    <source>
        <dbReference type="Proteomes" id="UP001595805"/>
    </source>
</evidence>
<evidence type="ECO:0000313" key="3">
    <source>
        <dbReference type="EMBL" id="MFC3878572.1"/>
    </source>
</evidence>
<keyword evidence="1" id="KW-0472">Membrane</keyword>
<dbReference type="EMBL" id="JBHRZS010000002">
    <property type="protein sequence ID" value="MFC3878572.1"/>
    <property type="molecule type" value="Genomic_DNA"/>
</dbReference>
<proteinExistence type="predicted"/>
<keyword evidence="4" id="KW-1185">Reference proteome</keyword>
<accession>A0ABV8ALM2</accession>
<dbReference type="PANTHER" id="PTHR48090">
    <property type="entry name" value="UNDECAPRENYL-PHOSPHATE 4-DEOXY-4-FORMAMIDO-L-ARABINOSE TRANSFERASE-RELATED"/>
    <property type="match status" value="1"/>
</dbReference>
<dbReference type="RefSeq" id="WP_377902175.1">
    <property type="nucleotide sequence ID" value="NZ_JBHRZS010000002.1"/>
</dbReference>
<protein>
    <submittedName>
        <fullName evidence="3">Glycosyltransferase family 2 protein</fullName>
    </submittedName>
</protein>
<dbReference type="Gene3D" id="3.90.550.10">
    <property type="entry name" value="Spore Coat Polysaccharide Biosynthesis Protein SpsA, Chain A"/>
    <property type="match status" value="1"/>
</dbReference>
<name>A0ABV8ALM2_9BACT</name>
<feature type="transmembrane region" description="Helical" evidence="1">
    <location>
        <begin position="239"/>
        <end position="264"/>
    </location>
</feature>
<keyword evidence="1" id="KW-0812">Transmembrane</keyword>
<reference evidence="4" key="1">
    <citation type="journal article" date="2019" name="Int. J. Syst. Evol. Microbiol.">
        <title>The Global Catalogue of Microorganisms (GCM) 10K type strain sequencing project: providing services to taxonomists for standard genome sequencing and annotation.</title>
        <authorList>
            <consortium name="The Broad Institute Genomics Platform"/>
            <consortium name="The Broad Institute Genome Sequencing Center for Infectious Disease"/>
            <person name="Wu L."/>
            <person name="Ma J."/>
        </authorList>
    </citation>
    <scope>NUCLEOTIDE SEQUENCE [LARGE SCALE GENOMIC DNA]</scope>
    <source>
        <strain evidence="4">CCUG 60523</strain>
    </source>
</reference>
<dbReference type="CDD" id="cd04179">
    <property type="entry name" value="DPM_DPG-synthase_like"/>
    <property type="match status" value="1"/>
</dbReference>
<feature type="transmembrane region" description="Helical" evidence="1">
    <location>
        <begin position="284"/>
        <end position="304"/>
    </location>
</feature>
<dbReference type="Pfam" id="PF00535">
    <property type="entry name" value="Glycos_transf_2"/>
    <property type="match status" value="1"/>
</dbReference>
<dbReference type="PANTHER" id="PTHR48090:SF7">
    <property type="entry name" value="RFBJ PROTEIN"/>
    <property type="match status" value="1"/>
</dbReference>
<sequence length="319" mass="36132">MKLNKRITVVIPCYKVSKQIRGVIHLIPEFVDKIIVVDDACPENSGALVKEMDISIVEVIFHKKNKGVGGAVISGFKKAIELQSDIVIKLDGDGQMNPNEIVKLINPLLYDRADYVKGNRFNDFKALKRMPKIRLFGNSFLSFTIKLASGYWDIMDPTNGFCAISKDSLCELNLNKIDNRYFFETDMLINLNLLNKVVEDISISAIYGDETSNLNIKRVILNFPIKILKGLIKRIFYKYYIYNFNMASIYFLISIPLLLFGLFFGGYSWIMGIMENTANNSGTIMLAALPIILGIQFLLQAISIDINSIPKKLQPYNKS</sequence>
<keyword evidence="1" id="KW-1133">Transmembrane helix</keyword>
<feature type="domain" description="Glycosyltransferase 2-like" evidence="2">
    <location>
        <begin position="8"/>
        <end position="169"/>
    </location>
</feature>
<gene>
    <name evidence="3" type="ORF">ACFOSV_00200</name>
</gene>
<evidence type="ECO:0000256" key="1">
    <source>
        <dbReference type="SAM" id="Phobius"/>
    </source>
</evidence>
<organism evidence="3 4">
    <name type="scientific">Algoriphagus namhaensis</name>
    <dbReference type="NCBI Taxonomy" id="915353"/>
    <lineage>
        <taxon>Bacteria</taxon>
        <taxon>Pseudomonadati</taxon>
        <taxon>Bacteroidota</taxon>
        <taxon>Cytophagia</taxon>
        <taxon>Cytophagales</taxon>
        <taxon>Cyclobacteriaceae</taxon>
        <taxon>Algoriphagus</taxon>
    </lineage>
</organism>
<dbReference type="InterPro" id="IPR050256">
    <property type="entry name" value="Glycosyltransferase_2"/>
</dbReference>
<dbReference type="SUPFAM" id="SSF53448">
    <property type="entry name" value="Nucleotide-diphospho-sugar transferases"/>
    <property type="match status" value="1"/>
</dbReference>
<comment type="caution">
    <text evidence="3">The sequence shown here is derived from an EMBL/GenBank/DDBJ whole genome shotgun (WGS) entry which is preliminary data.</text>
</comment>
<dbReference type="Proteomes" id="UP001595805">
    <property type="component" value="Unassembled WGS sequence"/>
</dbReference>
<dbReference type="InterPro" id="IPR029044">
    <property type="entry name" value="Nucleotide-diphossugar_trans"/>
</dbReference>